<evidence type="ECO:0000259" key="5">
    <source>
        <dbReference type="PROSITE" id="PS51755"/>
    </source>
</evidence>
<name>A0A9X2VFY6_9PSEU</name>
<dbReference type="InterPro" id="IPR019734">
    <property type="entry name" value="TPR_rpt"/>
</dbReference>
<keyword evidence="2 3" id="KW-0238">DNA-binding</keyword>
<accession>A0A9X2VFY6</accession>
<evidence type="ECO:0000313" key="7">
    <source>
        <dbReference type="Proteomes" id="UP001141259"/>
    </source>
</evidence>
<dbReference type="PROSITE" id="PS51755">
    <property type="entry name" value="OMPR_PHOB"/>
    <property type="match status" value="1"/>
</dbReference>
<dbReference type="GO" id="GO:0043531">
    <property type="term" value="F:ADP binding"/>
    <property type="evidence" value="ECO:0007669"/>
    <property type="project" value="InterPro"/>
</dbReference>
<dbReference type="AlphaFoldDB" id="A0A9X2VFY6"/>
<dbReference type="PANTHER" id="PTHR47691:SF3">
    <property type="entry name" value="HTH-TYPE TRANSCRIPTIONAL REGULATOR RV0890C-RELATED"/>
    <property type="match status" value="1"/>
</dbReference>
<dbReference type="PRINTS" id="PR00364">
    <property type="entry name" value="DISEASERSIST"/>
</dbReference>
<dbReference type="Pfam" id="PF03704">
    <property type="entry name" value="BTAD"/>
    <property type="match status" value="1"/>
</dbReference>
<dbReference type="SMART" id="SM01043">
    <property type="entry name" value="BTAD"/>
    <property type="match status" value="1"/>
</dbReference>
<evidence type="ECO:0000256" key="2">
    <source>
        <dbReference type="ARBA" id="ARBA00023125"/>
    </source>
</evidence>
<dbReference type="RefSeq" id="WP_259621245.1">
    <property type="nucleotide sequence ID" value="NZ_JANYMP010000001.1"/>
</dbReference>
<dbReference type="GO" id="GO:0000160">
    <property type="term" value="P:phosphorelay signal transduction system"/>
    <property type="evidence" value="ECO:0007669"/>
    <property type="project" value="InterPro"/>
</dbReference>
<feature type="domain" description="OmpR/PhoB-type" evidence="5">
    <location>
        <begin position="1"/>
        <end position="89"/>
    </location>
</feature>
<dbReference type="CDD" id="cd15831">
    <property type="entry name" value="BTAD"/>
    <property type="match status" value="1"/>
</dbReference>
<dbReference type="Proteomes" id="UP001141259">
    <property type="component" value="Unassembled WGS sequence"/>
</dbReference>
<dbReference type="InterPro" id="IPR027417">
    <property type="entry name" value="P-loop_NTPase"/>
</dbReference>
<dbReference type="Pfam" id="PF13424">
    <property type="entry name" value="TPR_12"/>
    <property type="match status" value="1"/>
</dbReference>
<dbReference type="PANTHER" id="PTHR47691">
    <property type="entry name" value="REGULATOR-RELATED"/>
    <property type="match status" value="1"/>
</dbReference>
<evidence type="ECO:0000313" key="6">
    <source>
        <dbReference type="EMBL" id="MCS7475737.1"/>
    </source>
</evidence>
<feature type="region of interest" description="Disordered" evidence="4">
    <location>
        <begin position="236"/>
        <end position="258"/>
    </location>
</feature>
<dbReference type="Gene3D" id="1.25.40.10">
    <property type="entry name" value="Tetratricopeptide repeat domain"/>
    <property type="match status" value="3"/>
</dbReference>
<dbReference type="Pfam" id="PF00486">
    <property type="entry name" value="Trans_reg_C"/>
    <property type="match status" value="1"/>
</dbReference>
<dbReference type="GO" id="GO:0003677">
    <property type="term" value="F:DNA binding"/>
    <property type="evidence" value="ECO:0007669"/>
    <property type="project" value="UniProtKB-UniRule"/>
</dbReference>
<dbReference type="Gene3D" id="1.10.10.10">
    <property type="entry name" value="Winged helix-like DNA-binding domain superfamily/Winged helix DNA-binding domain"/>
    <property type="match status" value="1"/>
</dbReference>
<comment type="similarity">
    <text evidence="1">Belongs to the AfsR/DnrI/RedD regulatory family.</text>
</comment>
<dbReference type="SUPFAM" id="SSF46894">
    <property type="entry name" value="C-terminal effector domain of the bipartite response regulators"/>
    <property type="match status" value="1"/>
</dbReference>
<reference evidence="6" key="1">
    <citation type="submission" date="2022-08" db="EMBL/GenBank/DDBJ databases">
        <authorList>
            <person name="Tistechok S."/>
            <person name="Samborskyy M."/>
            <person name="Roman I."/>
        </authorList>
    </citation>
    <scope>NUCLEOTIDE SEQUENCE</scope>
    <source>
        <strain evidence="6">DSM 103496</strain>
    </source>
</reference>
<evidence type="ECO:0000256" key="4">
    <source>
        <dbReference type="SAM" id="MobiDB-lite"/>
    </source>
</evidence>
<dbReference type="InterPro" id="IPR036388">
    <property type="entry name" value="WH-like_DNA-bd_sf"/>
</dbReference>
<dbReference type="Gene3D" id="3.40.50.300">
    <property type="entry name" value="P-loop containing nucleotide triphosphate hydrolases"/>
    <property type="match status" value="1"/>
</dbReference>
<dbReference type="SMART" id="SM00862">
    <property type="entry name" value="Trans_reg_C"/>
    <property type="match status" value="1"/>
</dbReference>
<evidence type="ECO:0000256" key="3">
    <source>
        <dbReference type="PROSITE-ProRule" id="PRU01091"/>
    </source>
</evidence>
<feature type="compositionally biased region" description="Pro residues" evidence="4">
    <location>
        <begin position="241"/>
        <end position="256"/>
    </location>
</feature>
<dbReference type="InterPro" id="IPR016032">
    <property type="entry name" value="Sig_transdc_resp-reg_C-effctor"/>
</dbReference>
<evidence type="ECO:0000256" key="1">
    <source>
        <dbReference type="ARBA" id="ARBA00005820"/>
    </source>
</evidence>
<dbReference type="InterPro" id="IPR001867">
    <property type="entry name" value="OmpR/PhoB-type_DNA-bd"/>
</dbReference>
<dbReference type="InterPro" id="IPR011990">
    <property type="entry name" value="TPR-like_helical_dom_sf"/>
</dbReference>
<gene>
    <name evidence="6" type="ORF">NZH93_02650</name>
</gene>
<dbReference type="InterPro" id="IPR005158">
    <property type="entry name" value="BTAD"/>
</dbReference>
<dbReference type="SMART" id="SM00028">
    <property type="entry name" value="TPR"/>
    <property type="match status" value="7"/>
</dbReference>
<organism evidence="6 7">
    <name type="scientific">Umezawaea endophytica</name>
    <dbReference type="NCBI Taxonomy" id="1654476"/>
    <lineage>
        <taxon>Bacteria</taxon>
        <taxon>Bacillati</taxon>
        <taxon>Actinomycetota</taxon>
        <taxon>Actinomycetes</taxon>
        <taxon>Pseudonocardiales</taxon>
        <taxon>Pseudonocardiaceae</taxon>
        <taxon>Umezawaea</taxon>
    </lineage>
</organism>
<feature type="DNA-binding region" description="OmpR/PhoB-type" evidence="3">
    <location>
        <begin position="1"/>
        <end position="89"/>
    </location>
</feature>
<dbReference type="GO" id="GO:0006355">
    <property type="term" value="P:regulation of DNA-templated transcription"/>
    <property type="evidence" value="ECO:0007669"/>
    <property type="project" value="InterPro"/>
</dbReference>
<protein>
    <submittedName>
        <fullName evidence="6">Tetratricopeptide repeat protein</fullName>
    </submittedName>
</protein>
<dbReference type="SUPFAM" id="SSF48452">
    <property type="entry name" value="TPR-like"/>
    <property type="match status" value="3"/>
</dbReference>
<dbReference type="EMBL" id="JANYMP010000001">
    <property type="protein sequence ID" value="MCS7475737.1"/>
    <property type="molecule type" value="Genomic_DNA"/>
</dbReference>
<dbReference type="SUPFAM" id="SSF52540">
    <property type="entry name" value="P-loop containing nucleoside triphosphate hydrolases"/>
    <property type="match status" value="1"/>
</dbReference>
<proteinExistence type="inferred from homology"/>
<keyword evidence="7" id="KW-1185">Reference proteome</keyword>
<comment type="caution">
    <text evidence="6">The sequence shown here is derived from an EMBL/GenBank/DDBJ whole genome shotgun (WGS) entry which is preliminary data.</text>
</comment>
<sequence length="1033" mass="110478">MRYRLLGPVAVLGAADAARPGGEKQTSVLAALLLSPNRVVPEDRLIDVTWGEHAPRSVRGRLQVLVSDLRKLLGPDAIIRRSSGYVLEVAPGERDLDVFEETAARARATGGPAAVELFRAALDLWEGTPLGGVSPELAEQERPALHERRLVVLEELYELELAVGGHARITGELRRDVDANPYRERLRAALVLALHRCGRTPEALEAYDQAHERLVDELGIEPGKPLRDLRQRILRGEDEPPVPAPPAPQPPAPRPAELPLDVRGFAGRSAELAELDGPGDVWVVTGSPGVGKTALAVRWAHASRDRFPDGQLYVDLRGFHAHDEPLTPAAALAQLLRTLGVDMRDVPLGQDDQSGLYRSLLADRKALVVLDNARDAEQVLPLLPSSGRVLVTSRHRLGELVARTGARSLTLAQLPERDSHALLTAVVGGDRVAAEPEAAAELAALCGHHPLALRIAAANIGETTSFAAAVAELRGDPLGELALDGAEESAVTAAFSVSYRALTPDQRRAFRLLALVPGPDFTSYATAALMDVPPAEATRRLRGLAAANLVEARTPGRFRFHDLVRRYAGERVRTEEDEVTRAAAWERLFGCYLAATDAAVALLGARIVSLPRDGSPAPDSPVRFADAAEAVAWLDVEVPNLSAALRHAAAHGPHPWAWYLTDSLRRFFHDHGRRAEWLELAPVVLDAAVRRGARSAAALVHLSIGGAYFREGRHEEGVHHSTEAVLASRACGWRECEATAVANLGSMLEWTGRLTEAVEHSSRAIELFRELGNRSGENLALNSLSCHYRQLGRLAEAEERLGEAIALCRGEELGFWEAANLADLGSVLLGTGRAAEAELTLLRALESFGALGSRFGQATALNGLSALHEAGGRYGAAGDAAEEALGFARQDGDRPVEVGALIALGRARQGLGDLAAAEDHLRSAWETATRSGLRVHLADASAALARVLAATGRVVEADEHARGALESARAGGYRLLEAEALMSASAVEIAAGRPARAEDAVREALRIWQATGHVTGAARATRSLEDLAARAPR</sequence>